<evidence type="ECO:0000313" key="2">
    <source>
        <dbReference type="Proteomes" id="UP001500433"/>
    </source>
</evidence>
<protein>
    <recommendedName>
        <fullName evidence="3">Lipoprotein</fullName>
    </recommendedName>
</protein>
<dbReference type="PROSITE" id="PS51257">
    <property type="entry name" value="PROKAR_LIPOPROTEIN"/>
    <property type="match status" value="1"/>
</dbReference>
<reference evidence="2" key="1">
    <citation type="journal article" date="2019" name="Int. J. Syst. Evol. Microbiol.">
        <title>The Global Catalogue of Microorganisms (GCM) 10K type strain sequencing project: providing services to taxonomists for standard genome sequencing and annotation.</title>
        <authorList>
            <consortium name="The Broad Institute Genomics Platform"/>
            <consortium name="The Broad Institute Genome Sequencing Center for Infectious Disease"/>
            <person name="Wu L."/>
            <person name="Ma J."/>
        </authorList>
    </citation>
    <scope>NUCLEOTIDE SEQUENCE [LARGE SCALE GENOMIC DNA]</scope>
    <source>
        <strain evidence="2">JCM 18274</strain>
    </source>
</reference>
<proteinExistence type="predicted"/>
<dbReference type="RefSeq" id="WP_345273702.1">
    <property type="nucleotide sequence ID" value="NZ_BAABJH010000002.1"/>
</dbReference>
<keyword evidence="2" id="KW-1185">Reference proteome</keyword>
<dbReference type="Proteomes" id="UP001500433">
    <property type="component" value="Unassembled WGS sequence"/>
</dbReference>
<sequence length="179" mass="18336">MRHLKQIMLFVMVGSLLTITSCSKSDDGGGGGSAASGTLVANVGGASFQSMEISSSATLANAGGITNLVIIASNSDGNAFAITIFGYTGEGTYDISGASLEGVTASYTETDVNLSNPQASTTEIWQAPYDDTKVGSISVSEETDSNVKGTFSFKCKNVNGDGSIKDVIEGSFDLSKQSI</sequence>
<organism evidence="1 2">
    <name type="scientific">Flaviramulus aquimarinus</name>
    <dbReference type="NCBI Taxonomy" id="1170456"/>
    <lineage>
        <taxon>Bacteria</taxon>
        <taxon>Pseudomonadati</taxon>
        <taxon>Bacteroidota</taxon>
        <taxon>Flavobacteriia</taxon>
        <taxon>Flavobacteriales</taxon>
        <taxon>Flavobacteriaceae</taxon>
        <taxon>Flaviramulus</taxon>
    </lineage>
</organism>
<dbReference type="EMBL" id="BAABJH010000002">
    <property type="protein sequence ID" value="GAA4893012.1"/>
    <property type="molecule type" value="Genomic_DNA"/>
</dbReference>
<comment type="caution">
    <text evidence="1">The sequence shown here is derived from an EMBL/GenBank/DDBJ whole genome shotgun (WGS) entry which is preliminary data.</text>
</comment>
<dbReference type="Pfam" id="PF19765">
    <property type="entry name" value="DUF6252"/>
    <property type="match status" value="1"/>
</dbReference>
<evidence type="ECO:0008006" key="3">
    <source>
        <dbReference type="Google" id="ProtNLM"/>
    </source>
</evidence>
<evidence type="ECO:0000313" key="1">
    <source>
        <dbReference type="EMBL" id="GAA4893012.1"/>
    </source>
</evidence>
<name>A0ABP9F419_9FLAO</name>
<gene>
    <name evidence="1" type="ORF">GCM10023311_16840</name>
</gene>
<accession>A0ABP9F419</accession>
<dbReference type="InterPro" id="IPR046219">
    <property type="entry name" value="DUF6252"/>
</dbReference>